<dbReference type="EMBL" id="JAUTXU010000054">
    <property type="protein sequence ID" value="KAK3714672.1"/>
    <property type="molecule type" value="Genomic_DNA"/>
</dbReference>
<reference evidence="1" key="1">
    <citation type="submission" date="2023-07" db="EMBL/GenBank/DDBJ databases">
        <title>Black Yeasts Isolated from many extreme environments.</title>
        <authorList>
            <person name="Coleine C."/>
            <person name="Stajich J.E."/>
            <person name="Selbmann L."/>
        </authorList>
    </citation>
    <scope>NUCLEOTIDE SEQUENCE</scope>
    <source>
        <strain evidence="1">CCFEE 5714</strain>
    </source>
</reference>
<proteinExistence type="predicted"/>
<dbReference type="Proteomes" id="UP001281147">
    <property type="component" value="Unassembled WGS sequence"/>
</dbReference>
<evidence type="ECO:0000313" key="1">
    <source>
        <dbReference type="EMBL" id="KAK3714672.1"/>
    </source>
</evidence>
<gene>
    <name evidence="1" type="ORF">LTR37_007652</name>
</gene>
<sequence>MVPTVDDRWLWLGFGIIIICAVKGIRYAVSDIVDLTAIDPYPDEPKPKKHEEQPEDSESTETNIANTAISVIIERFSKQDPNAYQNIVRDLRSKNERTREQAKMAINFLHDRPLPPALERQRRPYSPLGYASDSLVVTLPARRRTARHLTSDDLARPEGMATGPDPSFEDLAEEAEAQMDSTAEREIVPSEENPVAGWTNVPRERPVAGEDEAERRRNRREAMVLHEGEGGVLESDIIRPTH</sequence>
<name>A0ACC3NDB0_9PEZI</name>
<accession>A0ACC3NDB0</accession>
<protein>
    <submittedName>
        <fullName evidence="1">Uncharacterized protein</fullName>
    </submittedName>
</protein>
<keyword evidence="2" id="KW-1185">Reference proteome</keyword>
<evidence type="ECO:0000313" key="2">
    <source>
        <dbReference type="Proteomes" id="UP001281147"/>
    </source>
</evidence>
<comment type="caution">
    <text evidence="1">The sequence shown here is derived from an EMBL/GenBank/DDBJ whole genome shotgun (WGS) entry which is preliminary data.</text>
</comment>
<organism evidence="1 2">
    <name type="scientific">Vermiconidia calcicola</name>
    <dbReference type="NCBI Taxonomy" id="1690605"/>
    <lineage>
        <taxon>Eukaryota</taxon>
        <taxon>Fungi</taxon>
        <taxon>Dikarya</taxon>
        <taxon>Ascomycota</taxon>
        <taxon>Pezizomycotina</taxon>
        <taxon>Dothideomycetes</taxon>
        <taxon>Dothideomycetidae</taxon>
        <taxon>Mycosphaerellales</taxon>
        <taxon>Extremaceae</taxon>
        <taxon>Vermiconidia</taxon>
    </lineage>
</organism>